<dbReference type="EMBL" id="GU474885">
    <property type="protein sequence ID" value="ADI18250.1"/>
    <property type="molecule type" value="Genomic_DNA"/>
</dbReference>
<comment type="subcellular location">
    <subcellularLocation>
        <location evidence="1">Secreted</location>
    </subcellularLocation>
</comment>
<dbReference type="InterPro" id="IPR036465">
    <property type="entry name" value="vWFA_dom_sf"/>
</dbReference>
<dbReference type="AlphaFoldDB" id="E0XV09"/>
<evidence type="ECO:0000256" key="2">
    <source>
        <dbReference type="ARBA" id="ARBA00022525"/>
    </source>
</evidence>
<keyword evidence="2" id="KW-0964">Secreted</keyword>
<keyword evidence="3" id="KW-0732">Signal</keyword>
<dbReference type="InterPro" id="IPR052969">
    <property type="entry name" value="Thr-specific_kinase-like"/>
</dbReference>
<organism evidence="5">
    <name type="scientific">uncultured Chromatiales bacterium HF0200_41F04</name>
    <dbReference type="NCBI Taxonomy" id="710740"/>
    <lineage>
        <taxon>Bacteria</taxon>
        <taxon>Pseudomonadati</taxon>
        <taxon>Pseudomonadota</taxon>
        <taxon>Gammaproteobacteria</taxon>
        <taxon>Chromatiales</taxon>
        <taxon>environmental samples</taxon>
    </lineage>
</organism>
<evidence type="ECO:0000256" key="1">
    <source>
        <dbReference type="ARBA" id="ARBA00004613"/>
    </source>
</evidence>
<dbReference type="InterPro" id="IPR002035">
    <property type="entry name" value="VWF_A"/>
</dbReference>
<dbReference type="PROSITE" id="PS50234">
    <property type="entry name" value="VWFA"/>
    <property type="match status" value="1"/>
</dbReference>
<dbReference type="PANTHER" id="PTHR47763">
    <property type="entry name" value="ALPHA-PROTEIN KINASE VWKA"/>
    <property type="match status" value="1"/>
</dbReference>
<name>E0XV09_9GAMM</name>
<protein>
    <recommendedName>
        <fullName evidence="4">VWFA domain-containing protein</fullName>
    </recommendedName>
</protein>
<accession>E0XV09</accession>
<evidence type="ECO:0000259" key="4">
    <source>
        <dbReference type="PROSITE" id="PS50234"/>
    </source>
</evidence>
<evidence type="ECO:0000256" key="3">
    <source>
        <dbReference type="ARBA" id="ARBA00022729"/>
    </source>
</evidence>
<evidence type="ECO:0000313" key="5">
    <source>
        <dbReference type="EMBL" id="ADI18250.1"/>
    </source>
</evidence>
<proteinExistence type="predicted"/>
<dbReference type="Pfam" id="PF25106">
    <property type="entry name" value="VWA_4"/>
    <property type="match status" value="1"/>
</dbReference>
<reference evidence="5" key="1">
    <citation type="journal article" date="2011" name="Environ. Microbiol.">
        <title>Time-series analyses of Monterey Bay coastal microbial picoplankton using a 'genome proxy' microarray.</title>
        <authorList>
            <person name="Rich V.I."/>
            <person name="Pham V.D."/>
            <person name="Eppley J."/>
            <person name="Shi Y."/>
            <person name="DeLong E.F."/>
        </authorList>
    </citation>
    <scope>NUCLEOTIDE SEQUENCE</scope>
</reference>
<dbReference type="SUPFAM" id="SSF53300">
    <property type="entry name" value="vWA-like"/>
    <property type="match status" value="1"/>
</dbReference>
<dbReference type="InterPro" id="IPR056861">
    <property type="entry name" value="HMCN1-like_VWA"/>
</dbReference>
<dbReference type="CDD" id="cd00198">
    <property type="entry name" value="vWFA"/>
    <property type="match status" value="1"/>
</dbReference>
<sequence length="365" mass="39489">MRPMLIWSVLFGISLIVHTIISWQIGQDIGNPLEPPEEVEINIAVAEPPPEPLERPKPEDPLLFEEEFEIEPPDKLIAPEAVTAPAPDAPLALRADSGGTTGFDLPNPLSSLPLGEGFGTAGFGGGIGNALGNSNNRFASFISDLRTNGLDVVFVVDATGSMGWAIDEIKDRIYDIVSTVRTLVPAARFGFVAFRDHNDPEFLVRSEPLTFSTAKLHRFLDPLQAAGGGDIWEEVNAGIAAGIDDSGWRVGARRIIILVGDAPPREESFDELLGRIHRFTANGGTLSTLDVSPSANPGLIEIREGRPVNRAIYRGKPMREFLEMTEAGKGDAGTLHGDVKVTKRLITLIMGEQFANEMRALLEVI</sequence>
<dbReference type="Gene3D" id="3.40.50.410">
    <property type="entry name" value="von Willebrand factor, type A domain"/>
    <property type="match status" value="1"/>
</dbReference>
<feature type="domain" description="VWFA" evidence="4">
    <location>
        <begin position="151"/>
        <end position="304"/>
    </location>
</feature>